<evidence type="ECO:0000256" key="4">
    <source>
        <dbReference type="ARBA" id="ARBA00022741"/>
    </source>
</evidence>
<protein>
    <submittedName>
        <fullName evidence="9">Hydrogenase nickel incorporation protein HypB</fullName>
    </submittedName>
</protein>
<dbReference type="RefSeq" id="WP_132014616.1">
    <property type="nucleotide sequence ID" value="NZ_SLUN01000014.1"/>
</dbReference>
<dbReference type="SUPFAM" id="SSF52540">
    <property type="entry name" value="P-loop containing nucleoside triphosphate hydrolases"/>
    <property type="match status" value="1"/>
</dbReference>
<dbReference type="Gene3D" id="3.40.50.300">
    <property type="entry name" value="P-loop containing nucleotide triphosphate hydrolases"/>
    <property type="match status" value="1"/>
</dbReference>
<keyword evidence="5" id="KW-0378">Hydrolase</keyword>
<keyword evidence="3" id="KW-0479">Metal-binding</keyword>
<evidence type="ECO:0000256" key="2">
    <source>
        <dbReference type="ARBA" id="ARBA00022596"/>
    </source>
</evidence>
<dbReference type="InterPro" id="IPR004392">
    <property type="entry name" value="Hyd_mat_HypB"/>
</dbReference>
<name>A0A4R1RMF2_HYDET</name>
<sequence>MEIDIEQDLFENEAKLAELNRSWFAAHRVAAVNLLAAPGAGKTSLIRRTAALCPLPLAVIEGDPASRIDTDLLNGLGIPAHQINTEGGCHLEAQMIGQALQEFQPAAGTVLFIENVGNLICTASFPLGEALRVVMLGVSEGDDKPFKYPLIFEEADAVILNKIDLGPFVDFDRERFYRGIRTIDPEVPVFEVSCRTGAGLAEWSRWLERKAGEYLDAATV</sequence>
<gene>
    <name evidence="9" type="ORF">EDC14_101445</name>
</gene>
<dbReference type="GO" id="GO:0016151">
    <property type="term" value="F:nickel cation binding"/>
    <property type="evidence" value="ECO:0007669"/>
    <property type="project" value="InterPro"/>
</dbReference>
<dbReference type="GO" id="GO:0003924">
    <property type="term" value="F:GTPase activity"/>
    <property type="evidence" value="ECO:0007669"/>
    <property type="project" value="InterPro"/>
</dbReference>
<keyword evidence="6" id="KW-0862">Zinc</keyword>
<keyword evidence="4" id="KW-0547">Nucleotide-binding</keyword>
<comment type="caution">
    <text evidence="9">The sequence shown here is derived from an EMBL/GenBank/DDBJ whole genome shotgun (WGS) entry which is preliminary data.</text>
</comment>
<dbReference type="InterPro" id="IPR003495">
    <property type="entry name" value="CobW/HypB/UreG_nucleotide-bd"/>
</dbReference>
<dbReference type="OrthoDB" id="9802035at2"/>
<evidence type="ECO:0000256" key="6">
    <source>
        <dbReference type="ARBA" id="ARBA00022833"/>
    </source>
</evidence>
<evidence type="ECO:0000256" key="1">
    <source>
        <dbReference type="ARBA" id="ARBA00006211"/>
    </source>
</evidence>
<feature type="domain" description="CobW/HypB/UreG nucleotide-binding" evidence="8">
    <location>
        <begin position="35"/>
        <end position="190"/>
    </location>
</feature>
<proteinExistence type="inferred from homology"/>
<keyword evidence="2" id="KW-0533">Nickel</keyword>
<organism evidence="9 10">
    <name type="scientific">Hydrogenispora ethanolica</name>
    <dbReference type="NCBI Taxonomy" id="1082276"/>
    <lineage>
        <taxon>Bacteria</taxon>
        <taxon>Bacillati</taxon>
        <taxon>Bacillota</taxon>
        <taxon>Hydrogenispora</taxon>
    </lineage>
</organism>
<dbReference type="GO" id="GO:0005525">
    <property type="term" value="F:GTP binding"/>
    <property type="evidence" value="ECO:0007669"/>
    <property type="project" value="UniProtKB-KW"/>
</dbReference>
<dbReference type="NCBIfam" id="TIGR00073">
    <property type="entry name" value="hypB"/>
    <property type="match status" value="1"/>
</dbReference>
<dbReference type="GO" id="GO:0051604">
    <property type="term" value="P:protein maturation"/>
    <property type="evidence" value="ECO:0007669"/>
    <property type="project" value="InterPro"/>
</dbReference>
<dbReference type="PANTHER" id="PTHR30134:SF2">
    <property type="entry name" value="HYDROGENASE MATURATION FACTOR HYPB"/>
    <property type="match status" value="1"/>
</dbReference>
<reference evidence="9 10" key="1">
    <citation type="submission" date="2019-03" db="EMBL/GenBank/DDBJ databases">
        <title>Genomic Encyclopedia of Type Strains, Phase IV (KMG-IV): sequencing the most valuable type-strain genomes for metagenomic binning, comparative biology and taxonomic classification.</title>
        <authorList>
            <person name="Goeker M."/>
        </authorList>
    </citation>
    <scope>NUCLEOTIDE SEQUENCE [LARGE SCALE GENOMIC DNA]</scope>
    <source>
        <strain evidence="9 10">LX-B</strain>
    </source>
</reference>
<dbReference type="PANTHER" id="PTHR30134">
    <property type="entry name" value="HYDROGENASE PROTEIN ASSEMBLY PROTEIN, NICKEL CHAPERONE"/>
    <property type="match status" value="1"/>
</dbReference>
<dbReference type="Pfam" id="PF02492">
    <property type="entry name" value="cobW"/>
    <property type="match status" value="1"/>
</dbReference>
<evidence type="ECO:0000256" key="3">
    <source>
        <dbReference type="ARBA" id="ARBA00022723"/>
    </source>
</evidence>
<evidence type="ECO:0000259" key="8">
    <source>
        <dbReference type="Pfam" id="PF02492"/>
    </source>
</evidence>
<comment type="similarity">
    <text evidence="1">Belongs to the SIMIBI class G3E GTPase family. HypB/HupM subfamily.</text>
</comment>
<dbReference type="GO" id="GO:0008270">
    <property type="term" value="F:zinc ion binding"/>
    <property type="evidence" value="ECO:0007669"/>
    <property type="project" value="TreeGrafter"/>
</dbReference>
<dbReference type="InterPro" id="IPR027417">
    <property type="entry name" value="P-loop_NTPase"/>
</dbReference>
<dbReference type="PIRSF" id="PIRSF005624">
    <property type="entry name" value="Ni-bind_GTPase"/>
    <property type="match status" value="1"/>
</dbReference>
<keyword evidence="10" id="KW-1185">Reference proteome</keyword>
<dbReference type="AlphaFoldDB" id="A0A4R1RMF2"/>
<evidence type="ECO:0000313" key="9">
    <source>
        <dbReference type="EMBL" id="TCL67356.1"/>
    </source>
</evidence>
<keyword evidence="7" id="KW-0342">GTP-binding</keyword>
<evidence type="ECO:0000313" key="10">
    <source>
        <dbReference type="Proteomes" id="UP000295008"/>
    </source>
</evidence>
<dbReference type="EMBL" id="SLUN01000014">
    <property type="protein sequence ID" value="TCL67356.1"/>
    <property type="molecule type" value="Genomic_DNA"/>
</dbReference>
<evidence type="ECO:0000256" key="5">
    <source>
        <dbReference type="ARBA" id="ARBA00022801"/>
    </source>
</evidence>
<accession>A0A4R1RMF2</accession>
<dbReference type="Proteomes" id="UP000295008">
    <property type="component" value="Unassembled WGS sequence"/>
</dbReference>
<evidence type="ECO:0000256" key="7">
    <source>
        <dbReference type="ARBA" id="ARBA00023134"/>
    </source>
</evidence>